<protein>
    <submittedName>
        <fullName evidence="1">Uncharacterized protein</fullName>
    </submittedName>
</protein>
<dbReference type="EMBL" id="FO203503">
    <property type="protein sequence ID" value="CCK81215.1"/>
    <property type="molecule type" value="Genomic_DNA"/>
</dbReference>
<name>K0NK29_DESTT</name>
<organism evidence="1 2">
    <name type="scientific">Desulfobacula toluolica (strain DSM 7467 / Tol2)</name>
    <dbReference type="NCBI Taxonomy" id="651182"/>
    <lineage>
        <taxon>Bacteria</taxon>
        <taxon>Pseudomonadati</taxon>
        <taxon>Thermodesulfobacteriota</taxon>
        <taxon>Desulfobacteria</taxon>
        <taxon>Desulfobacterales</taxon>
        <taxon>Desulfobacteraceae</taxon>
        <taxon>Desulfobacula</taxon>
    </lineage>
</organism>
<dbReference type="AlphaFoldDB" id="K0NK29"/>
<dbReference type="Proteomes" id="UP000007347">
    <property type="component" value="Chromosome"/>
</dbReference>
<evidence type="ECO:0000313" key="1">
    <source>
        <dbReference type="EMBL" id="CCK81215.1"/>
    </source>
</evidence>
<dbReference type="STRING" id="651182.TOL2_C30560"/>
<accession>K0NK29</accession>
<keyword evidence="2" id="KW-1185">Reference proteome</keyword>
<proteinExistence type="predicted"/>
<dbReference type="HOGENOM" id="CLU_2616279_0_0_7"/>
<sequence>MLLLLISNFIFIQIPGNRSGNPGSESITHQASRTQIPKICQTLPPSFLGLKVRMPPTSAYNSLKNTALERPGSLISLQ</sequence>
<evidence type="ECO:0000313" key="2">
    <source>
        <dbReference type="Proteomes" id="UP000007347"/>
    </source>
</evidence>
<dbReference type="KEGG" id="dto:TOL2_C30560"/>
<reference evidence="1 2" key="1">
    <citation type="journal article" date="2013" name="Environ. Microbiol.">
        <title>Complete genome, catabolic sub-proteomes and key-metabolites of Desulfobacula toluolica Tol2, a marine, aromatic compound-degrading, sulfate-reducing bacterium.</title>
        <authorList>
            <person name="Wohlbrand L."/>
            <person name="Jacob J.H."/>
            <person name="Kube M."/>
            <person name="Mussmann M."/>
            <person name="Jarling R."/>
            <person name="Beck A."/>
            <person name="Amann R."/>
            <person name="Wilkes H."/>
            <person name="Reinhardt R."/>
            <person name="Rabus R."/>
        </authorList>
    </citation>
    <scope>NUCLEOTIDE SEQUENCE [LARGE SCALE GENOMIC DNA]</scope>
    <source>
        <strain evidence="2">DSM 7467 / Tol2</strain>
    </source>
</reference>
<gene>
    <name evidence="1" type="ordered locus">TOL2_C30560</name>
</gene>